<evidence type="ECO:0000256" key="1">
    <source>
        <dbReference type="ARBA" id="ARBA00022676"/>
    </source>
</evidence>
<evidence type="ECO:0000256" key="2">
    <source>
        <dbReference type="ARBA" id="ARBA00022679"/>
    </source>
</evidence>
<keyword evidence="1 4" id="KW-0328">Glycosyltransferase</keyword>
<dbReference type="EC" id="2.4.-.-" evidence="4"/>
<organism evidence="4 5">
    <name type="scientific">Clostridium oryzae</name>
    <dbReference type="NCBI Taxonomy" id="1450648"/>
    <lineage>
        <taxon>Bacteria</taxon>
        <taxon>Bacillati</taxon>
        <taxon>Bacillota</taxon>
        <taxon>Clostridia</taxon>
        <taxon>Eubacteriales</taxon>
        <taxon>Clostridiaceae</taxon>
        <taxon>Clostridium</taxon>
    </lineage>
</organism>
<evidence type="ECO:0000313" key="5">
    <source>
        <dbReference type="Proteomes" id="UP000190080"/>
    </source>
</evidence>
<gene>
    <name evidence="4" type="primary">epsH</name>
    <name evidence="4" type="ORF">CLORY_15850</name>
</gene>
<dbReference type="PANTHER" id="PTHR22916">
    <property type="entry name" value="GLYCOSYLTRANSFERASE"/>
    <property type="match status" value="1"/>
</dbReference>
<dbReference type="Gene3D" id="3.90.550.10">
    <property type="entry name" value="Spore Coat Polysaccharide Biosynthesis Protein SpsA, Chain A"/>
    <property type="match status" value="1"/>
</dbReference>
<evidence type="ECO:0000259" key="3">
    <source>
        <dbReference type="Pfam" id="PF00535"/>
    </source>
</evidence>
<keyword evidence="2 4" id="KW-0808">Transferase</keyword>
<dbReference type="PANTHER" id="PTHR22916:SF51">
    <property type="entry name" value="GLYCOSYLTRANSFERASE EPSH-RELATED"/>
    <property type="match status" value="1"/>
</dbReference>
<dbReference type="AlphaFoldDB" id="A0A1V4ISB8"/>
<keyword evidence="5" id="KW-1185">Reference proteome</keyword>
<dbReference type="SUPFAM" id="SSF53448">
    <property type="entry name" value="Nucleotide-diphospho-sugar transferases"/>
    <property type="match status" value="1"/>
</dbReference>
<dbReference type="STRING" id="1450648.CLORY_15850"/>
<dbReference type="RefSeq" id="WP_169911564.1">
    <property type="nucleotide sequence ID" value="NZ_MZGV01000013.1"/>
</dbReference>
<dbReference type="InterPro" id="IPR029044">
    <property type="entry name" value="Nucleotide-diphossugar_trans"/>
</dbReference>
<comment type="caution">
    <text evidence="4">The sequence shown here is derived from an EMBL/GenBank/DDBJ whole genome shotgun (WGS) entry which is preliminary data.</text>
</comment>
<feature type="domain" description="Glycosyltransferase 2-like" evidence="3">
    <location>
        <begin position="9"/>
        <end position="137"/>
    </location>
</feature>
<dbReference type="CDD" id="cd00761">
    <property type="entry name" value="Glyco_tranf_GTA_type"/>
    <property type="match status" value="1"/>
</dbReference>
<dbReference type="Proteomes" id="UP000190080">
    <property type="component" value="Unassembled WGS sequence"/>
</dbReference>
<proteinExistence type="predicted"/>
<protein>
    <submittedName>
        <fullName evidence="4">Putative glycosyltransferase EpsH</fullName>
        <ecNumber evidence="4">2.4.-.-</ecNumber>
    </submittedName>
</protein>
<dbReference type="Pfam" id="PF00535">
    <property type="entry name" value="Glycos_transf_2"/>
    <property type="match status" value="1"/>
</dbReference>
<evidence type="ECO:0000313" key="4">
    <source>
        <dbReference type="EMBL" id="OPJ62705.1"/>
    </source>
</evidence>
<reference evidence="4 5" key="1">
    <citation type="submission" date="2017-03" db="EMBL/GenBank/DDBJ databases">
        <title>Genome sequence of Clostridium oryzae DSM 28571.</title>
        <authorList>
            <person name="Poehlein A."/>
            <person name="Daniel R."/>
        </authorList>
    </citation>
    <scope>NUCLEOTIDE SEQUENCE [LARGE SCALE GENOMIC DNA]</scope>
    <source>
        <strain evidence="4 5">DSM 28571</strain>
    </source>
</reference>
<dbReference type="EMBL" id="MZGV01000013">
    <property type="protein sequence ID" value="OPJ62705.1"/>
    <property type="molecule type" value="Genomic_DNA"/>
</dbReference>
<accession>A0A1V4ISB8</accession>
<name>A0A1V4ISB8_9CLOT</name>
<sequence length="333" mass="38703">MNNDKPLISVILPAYNVEKYIKQCLMSISKQTYSNLEIIVVVDGATDNTLSIANGYSKLENRLKVIWQENQGSGPARNNGLSHASGKFIMFVDPDDWIGDKLIENMYVVQKEQDVDLVLSGFTDVVICGQQEKNDRIHRYDNETLLTQKSVRENYIRLFSIGALGAPTRKLFKTDIIKNNDIKFPDLRRSQDIVFNYRYYDFVQKLSICDEISYFYRRDPSIYVLKLKDNYYRTIILIYKDILALHKKWNINLNSNTLSNVMFTFIIAAIESNFRNGADVREILDSPEIIEIVINSNSKRIDRVLTRQAILRKYILMVKILVYVKAKLKNKLK</sequence>
<dbReference type="GO" id="GO:0016757">
    <property type="term" value="F:glycosyltransferase activity"/>
    <property type="evidence" value="ECO:0007669"/>
    <property type="project" value="UniProtKB-KW"/>
</dbReference>
<dbReference type="InterPro" id="IPR001173">
    <property type="entry name" value="Glyco_trans_2-like"/>
</dbReference>